<accession>A0A1V4KV80</accession>
<dbReference type="AlphaFoldDB" id="A0A1V4KV80"/>
<name>A0A1V4KV80_PATFA</name>
<evidence type="ECO:0000313" key="2">
    <source>
        <dbReference type="Proteomes" id="UP000190648"/>
    </source>
</evidence>
<organism evidence="1 2">
    <name type="scientific">Patagioenas fasciata monilis</name>
    <dbReference type="NCBI Taxonomy" id="372326"/>
    <lineage>
        <taxon>Eukaryota</taxon>
        <taxon>Metazoa</taxon>
        <taxon>Chordata</taxon>
        <taxon>Craniata</taxon>
        <taxon>Vertebrata</taxon>
        <taxon>Euteleostomi</taxon>
        <taxon>Archelosauria</taxon>
        <taxon>Archosauria</taxon>
        <taxon>Dinosauria</taxon>
        <taxon>Saurischia</taxon>
        <taxon>Theropoda</taxon>
        <taxon>Coelurosauria</taxon>
        <taxon>Aves</taxon>
        <taxon>Neognathae</taxon>
        <taxon>Neoaves</taxon>
        <taxon>Columbimorphae</taxon>
        <taxon>Columbiformes</taxon>
        <taxon>Columbidae</taxon>
        <taxon>Patagioenas</taxon>
    </lineage>
</organism>
<dbReference type="Proteomes" id="UP000190648">
    <property type="component" value="Unassembled WGS sequence"/>
</dbReference>
<reference evidence="1 2" key="1">
    <citation type="submission" date="2016-02" db="EMBL/GenBank/DDBJ databases">
        <title>Band-tailed pigeon sequencing and assembly.</title>
        <authorList>
            <person name="Soares A.E."/>
            <person name="Novak B.J."/>
            <person name="Rice E.S."/>
            <person name="O'Connell B."/>
            <person name="Chang D."/>
            <person name="Weber S."/>
            <person name="Shapiro B."/>
        </authorList>
    </citation>
    <scope>NUCLEOTIDE SEQUENCE [LARGE SCALE GENOMIC DNA]</scope>
    <source>
        <strain evidence="1">BTP2013</strain>
        <tissue evidence="1">Blood</tissue>
    </source>
</reference>
<dbReference type="EMBL" id="LSYS01001531">
    <property type="protein sequence ID" value="OPJ88393.1"/>
    <property type="molecule type" value="Genomic_DNA"/>
</dbReference>
<protein>
    <submittedName>
        <fullName evidence="1">Uncharacterized protein</fullName>
    </submittedName>
</protein>
<proteinExistence type="predicted"/>
<gene>
    <name evidence="1" type="ORF">AV530_017729</name>
</gene>
<evidence type="ECO:0000313" key="1">
    <source>
        <dbReference type="EMBL" id="OPJ88393.1"/>
    </source>
</evidence>
<sequence length="91" mass="10170">MDCESAMQPQAQSKIQKKQKYMRLLNRSWSSGHCWTLSGPSPGYILMIKVVGRCIVIQGMYRFNLPAAASPVYTAVVRRLMGSTIFIASIT</sequence>
<comment type="caution">
    <text evidence="1">The sequence shown here is derived from an EMBL/GenBank/DDBJ whole genome shotgun (WGS) entry which is preliminary data.</text>
</comment>
<keyword evidence="2" id="KW-1185">Reference proteome</keyword>